<dbReference type="Gene3D" id="1.20.1560.10">
    <property type="entry name" value="ABC transporter type 1, transmembrane domain"/>
    <property type="match status" value="1"/>
</dbReference>
<dbReference type="InterPro" id="IPR017871">
    <property type="entry name" value="ABC_transporter-like_CS"/>
</dbReference>
<dbReference type="EMBL" id="JBBHLI010000001">
    <property type="protein sequence ID" value="MEK9500075.1"/>
    <property type="molecule type" value="Genomic_DNA"/>
</dbReference>
<accession>A0ABU9E8Y7</accession>
<evidence type="ECO:0000256" key="4">
    <source>
        <dbReference type="ARBA" id="ARBA00022840"/>
    </source>
</evidence>
<organism evidence="10 11">
    <name type="scientific">Gaopeijia maritima</name>
    <dbReference type="NCBI Taxonomy" id="3119007"/>
    <lineage>
        <taxon>Bacteria</taxon>
        <taxon>Pseudomonadati</taxon>
        <taxon>Gemmatimonadota</taxon>
        <taxon>Longimicrobiia</taxon>
        <taxon>Gaopeijiales</taxon>
        <taxon>Gaopeijiaceae</taxon>
        <taxon>Gaopeijia</taxon>
    </lineage>
</organism>
<dbReference type="Proteomes" id="UP001484239">
    <property type="component" value="Unassembled WGS sequence"/>
</dbReference>
<keyword evidence="3" id="KW-0547">Nucleotide-binding</keyword>
<feature type="transmembrane region" description="Helical" evidence="7">
    <location>
        <begin position="77"/>
        <end position="100"/>
    </location>
</feature>
<dbReference type="InterPro" id="IPR039421">
    <property type="entry name" value="Type_1_exporter"/>
</dbReference>
<dbReference type="InterPro" id="IPR003593">
    <property type="entry name" value="AAA+_ATPase"/>
</dbReference>
<dbReference type="Pfam" id="PF00664">
    <property type="entry name" value="ABC_membrane"/>
    <property type="match status" value="1"/>
</dbReference>
<feature type="transmembrane region" description="Helical" evidence="7">
    <location>
        <begin position="31"/>
        <end position="57"/>
    </location>
</feature>
<dbReference type="InterPro" id="IPR011527">
    <property type="entry name" value="ABC1_TM_dom"/>
</dbReference>
<dbReference type="InterPro" id="IPR003439">
    <property type="entry name" value="ABC_transporter-like_ATP-bd"/>
</dbReference>
<evidence type="ECO:0000256" key="2">
    <source>
        <dbReference type="ARBA" id="ARBA00022692"/>
    </source>
</evidence>
<keyword evidence="6 7" id="KW-0472">Membrane</keyword>
<dbReference type="Pfam" id="PF00005">
    <property type="entry name" value="ABC_tran"/>
    <property type="match status" value="1"/>
</dbReference>
<dbReference type="CDD" id="cd03254">
    <property type="entry name" value="ABCC_Glucan_exporter_like"/>
    <property type="match status" value="1"/>
</dbReference>
<evidence type="ECO:0000259" key="9">
    <source>
        <dbReference type="PROSITE" id="PS50929"/>
    </source>
</evidence>
<dbReference type="SMART" id="SM00382">
    <property type="entry name" value="AAA"/>
    <property type="match status" value="1"/>
</dbReference>
<dbReference type="PROSITE" id="PS00211">
    <property type="entry name" value="ABC_TRANSPORTER_1"/>
    <property type="match status" value="1"/>
</dbReference>
<dbReference type="PROSITE" id="PS50929">
    <property type="entry name" value="ABC_TM1F"/>
    <property type="match status" value="1"/>
</dbReference>
<feature type="transmembrane region" description="Helical" evidence="7">
    <location>
        <begin position="175"/>
        <end position="193"/>
    </location>
</feature>
<keyword evidence="4 10" id="KW-0067">ATP-binding</keyword>
<dbReference type="SUPFAM" id="SSF90123">
    <property type="entry name" value="ABC transporter transmembrane region"/>
    <property type="match status" value="1"/>
</dbReference>
<feature type="transmembrane region" description="Helical" evidence="7">
    <location>
        <begin position="255"/>
        <end position="276"/>
    </location>
</feature>
<dbReference type="PANTHER" id="PTHR43394:SF1">
    <property type="entry name" value="ATP-BINDING CASSETTE SUB-FAMILY B MEMBER 10, MITOCHONDRIAL"/>
    <property type="match status" value="1"/>
</dbReference>
<feature type="domain" description="ABC transmembrane type-1" evidence="9">
    <location>
        <begin position="36"/>
        <end position="318"/>
    </location>
</feature>
<keyword evidence="11" id="KW-1185">Reference proteome</keyword>
<sequence length="602" mass="67354">MTPTAPQEEEPLGKAYDARLMRRLLTYVRPYGWQVVVAIVLLAAASAMEIVGPWLTARALDEAIPNGDLGLLGTLTAAYAAAIVGAFVFQYAQGLITTWLGQSVMYDLRRELFARFQSLDLRTFDRTPVGRLMTRITSDVETLNQLFSSGVVTVFGDVFTLLFILIAMLQMDWRMALVTFTVLPFVWVAVFLFRSRIREAYRDIRVRVARINAYLHERFTGMRIVHLFNREEADRAAHDRIEADYLEAHLRSVTYYALFFPVIEVFTAIALALILWYGGLRVLDGAVTVGVVAAFLQYARRFFRPIQDLSEKYNLLQGAMASSERIFKLLDERGEVREPANPRALPDPVRGEIEFRDVWFAYGRDDAGEWDWVLKGVSFRVDPGQKVAIVGHTGAGKSTIINLLMRFYDVQKGEILLDGVPITEVALHPLRSRIGLVLQDVFLFSRDVSYNIRLGAEDIDDARLREAAEQIGAAPFVDRLEKGYDQPLGERGASLSVGERQLVSFARALAFDPPILVLDEATSSVDSEIEAHIEEATDTLLAGRTSLVIAHRLSTVVNADRILVLHHGEVAEEGSHTELLAEGGLYARLHELQFAGLPRPAA</sequence>
<dbReference type="InterPro" id="IPR027417">
    <property type="entry name" value="P-loop_NTPase"/>
</dbReference>
<evidence type="ECO:0000259" key="8">
    <source>
        <dbReference type="PROSITE" id="PS50893"/>
    </source>
</evidence>
<dbReference type="SUPFAM" id="SSF52540">
    <property type="entry name" value="P-loop containing nucleoside triphosphate hydrolases"/>
    <property type="match status" value="1"/>
</dbReference>
<name>A0ABU9E8Y7_9BACT</name>
<evidence type="ECO:0000313" key="11">
    <source>
        <dbReference type="Proteomes" id="UP001484239"/>
    </source>
</evidence>
<keyword evidence="5 7" id="KW-1133">Transmembrane helix</keyword>
<comment type="caution">
    <text evidence="10">The sequence shown here is derived from an EMBL/GenBank/DDBJ whole genome shotgun (WGS) entry which is preliminary data.</text>
</comment>
<dbReference type="GO" id="GO:0005524">
    <property type="term" value="F:ATP binding"/>
    <property type="evidence" value="ECO:0007669"/>
    <property type="project" value="UniProtKB-KW"/>
</dbReference>
<dbReference type="Gene3D" id="3.40.50.300">
    <property type="entry name" value="P-loop containing nucleotide triphosphate hydrolases"/>
    <property type="match status" value="1"/>
</dbReference>
<evidence type="ECO:0000256" key="7">
    <source>
        <dbReference type="SAM" id="Phobius"/>
    </source>
</evidence>
<gene>
    <name evidence="10" type="ORF">WI372_03715</name>
</gene>
<evidence type="ECO:0000256" key="3">
    <source>
        <dbReference type="ARBA" id="ARBA00022741"/>
    </source>
</evidence>
<evidence type="ECO:0000313" key="10">
    <source>
        <dbReference type="EMBL" id="MEK9500075.1"/>
    </source>
</evidence>
<protein>
    <submittedName>
        <fullName evidence="10">ABC transporter ATP-binding protein</fullName>
    </submittedName>
</protein>
<dbReference type="CDD" id="cd18544">
    <property type="entry name" value="ABC_6TM_TmrA_like"/>
    <property type="match status" value="1"/>
</dbReference>
<dbReference type="InterPro" id="IPR036640">
    <property type="entry name" value="ABC1_TM_sf"/>
</dbReference>
<feature type="transmembrane region" description="Helical" evidence="7">
    <location>
        <begin position="146"/>
        <end position="169"/>
    </location>
</feature>
<evidence type="ECO:0000256" key="1">
    <source>
        <dbReference type="ARBA" id="ARBA00004651"/>
    </source>
</evidence>
<keyword evidence="2 7" id="KW-0812">Transmembrane</keyword>
<evidence type="ECO:0000256" key="5">
    <source>
        <dbReference type="ARBA" id="ARBA00022989"/>
    </source>
</evidence>
<dbReference type="PROSITE" id="PS50893">
    <property type="entry name" value="ABC_TRANSPORTER_2"/>
    <property type="match status" value="1"/>
</dbReference>
<dbReference type="RefSeq" id="WP_405277659.1">
    <property type="nucleotide sequence ID" value="NZ_JBBHLI010000001.1"/>
</dbReference>
<proteinExistence type="predicted"/>
<dbReference type="PANTHER" id="PTHR43394">
    <property type="entry name" value="ATP-DEPENDENT PERMEASE MDL1, MITOCHONDRIAL"/>
    <property type="match status" value="1"/>
</dbReference>
<reference evidence="10 11" key="1">
    <citation type="submission" date="2024-02" db="EMBL/GenBank/DDBJ databases">
        <title>A novel Gemmatimonadota bacterium.</title>
        <authorList>
            <person name="Du Z.-J."/>
            <person name="Ye Y.-Q."/>
        </authorList>
    </citation>
    <scope>NUCLEOTIDE SEQUENCE [LARGE SCALE GENOMIC DNA]</scope>
    <source>
        <strain evidence="10 11">DH-20</strain>
    </source>
</reference>
<evidence type="ECO:0000256" key="6">
    <source>
        <dbReference type="ARBA" id="ARBA00023136"/>
    </source>
</evidence>
<comment type="subcellular location">
    <subcellularLocation>
        <location evidence="1">Cell membrane</location>
        <topology evidence="1">Multi-pass membrane protein</topology>
    </subcellularLocation>
</comment>
<feature type="domain" description="ABC transporter" evidence="8">
    <location>
        <begin position="353"/>
        <end position="592"/>
    </location>
</feature>